<dbReference type="EMBL" id="ALJD01000009">
    <property type="protein sequence ID" value="EJN58076.1"/>
    <property type="molecule type" value="Genomic_DNA"/>
</dbReference>
<sequence>MSERAVVERCEPYTEQVLRNELLPYRRTPEEINCSSLATRPSTAKHAHFGRFRGESGRTLGRSRQRVNSYERSTTISTTMAVSDTNGRGN</sequence>
<accession>J3JE56</accession>
<evidence type="ECO:0000313" key="2">
    <source>
        <dbReference type="EMBL" id="EJN58076.1"/>
    </source>
</evidence>
<evidence type="ECO:0000256" key="1">
    <source>
        <dbReference type="SAM" id="MobiDB-lite"/>
    </source>
</evidence>
<name>J3JE56_9EURY</name>
<feature type="region of interest" description="Disordered" evidence="1">
    <location>
        <begin position="54"/>
        <end position="73"/>
    </location>
</feature>
<reference evidence="2 3" key="1">
    <citation type="journal article" date="2012" name="J. Bacteriol.">
        <title>Draft Genome Sequence of the Extremely Halophilic Archaeon Halogranum salarium B-1T.</title>
        <authorList>
            <person name="Kim K.K."/>
            <person name="Lee K.C."/>
            <person name="Lee J.S."/>
        </authorList>
    </citation>
    <scope>NUCLEOTIDE SEQUENCE [LARGE SCALE GENOMIC DNA]</scope>
    <source>
        <strain evidence="2 3">B-1</strain>
    </source>
</reference>
<dbReference type="AlphaFoldDB" id="J3JE56"/>
<evidence type="ECO:0000313" key="3">
    <source>
        <dbReference type="Proteomes" id="UP000007813"/>
    </source>
</evidence>
<organism evidence="2 3">
    <name type="scientific">Halogranum salarium B-1</name>
    <dbReference type="NCBI Taxonomy" id="1210908"/>
    <lineage>
        <taxon>Archaea</taxon>
        <taxon>Methanobacteriati</taxon>
        <taxon>Methanobacteriota</taxon>
        <taxon>Stenosarchaea group</taxon>
        <taxon>Halobacteria</taxon>
        <taxon>Halobacteriales</taxon>
        <taxon>Haloferacaceae</taxon>
    </lineage>
</organism>
<dbReference type="Proteomes" id="UP000007813">
    <property type="component" value="Unassembled WGS sequence"/>
</dbReference>
<protein>
    <submittedName>
        <fullName evidence="2">Uncharacterized protein</fullName>
    </submittedName>
</protein>
<proteinExistence type="predicted"/>
<comment type="caution">
    <text evidence="2">The sequence shown here is derived from an EMBL/GenBank/DDBJ whole genome shotgun (WGS) entry which is preliminary data.</text>
</comment>
<gene>
    <name evidence="2" type="ORF">HSB1_34930</name>
</gene>